<organism evidence="3 4">
    <name type="scientific">Wolfiporia cocos (strain MD-104)</name>
    <name type="common">Brown rot fungus</name>
    <dbReference type="NCBI Taxonomy" id="742152"/>
    <lineage>
        <taxon>Eukaryota</taxon>
        <taxon>Fungi</taxon>
        <taxon>Dikarya</taxon>
        <taxon>Basidiomycota</taxon>
        <taxon>Agaricomycotina</taxon>
        <taxon>Agaricomycetes</taxon>
        <taxon>Polyporales</taxon>
        <taxon>Phaeolaceae</taxon>
        <taxon>Wolfiporia</taxon>
    </lineage>
</organism>
<name>A0A2H3JHI8_WOLCO</name>
<evidence type="ECO:0000256" key="1">
    <source>
        <dbReference type="SAM" id="MobiDB-lite"/>
    </source>
</evidence>
<reference evidence="3 4" key="1">
    <citation type="journal article" date="2012" name="Science">
        <title>The Paleozoic origin of enzymatic lignin decomposition reconstructed from 31 fungal genomes.</title>
        <authorList>
            <person name="Floudas D."/>
            <person name="Binder M."/>
            <person name="Riley R."/>
            <person name="Barry K."/>
            <person name="Blanchette R.A."/>
            <person name="Henrissat B."/>
            <person name="Martinez A.T."/>
            <person name="Otillar R."/>
            <person name="Spatafora J.W."/>
            <person name="Yadav J.S."/>
            <person name="Aerts A."/>
            <person name="Benoit I."/>
            <person name="Boyd A."/>
            <person name="Carlson A."/>
            <person name="Copeland A."/>
            <person name="Coutinho P.M."/>
            <person name="de Vries R.P."/>
            <person name="Ferreira P."/>
            <person name="Findley K."/>
            <person name="Foster B."/>
            <person name="Gaskell J."/>
            <person name="Glotzer D."/>
            <person name="Gorecki P."/>
            <person name="Heitman J."/>
            <person name="Hesse C."/>
            <person name="Hori C."/>
            <person name="Igarashi K."/>
            <person name="Jurgens J.A."/>
            <person name="Kallen N."/>
            <person name="Kersten P."/>
            <person name="Kohler A."/>
            <person name="Kuees U."/>
            <person name="Kumar T.K.A."/>
            <person name="Kuo A."/>
            <person name="LaButti K."/>
            <person name="Larrondo L.F."/>
            <person name="Lindquist E."/>
            <person name="Ling A."/>
            <person name="Lombard V."/>
            <person name="Lucas S."/>
            <person name="Lundell T."/>
            <person name="Martin R."/>
            <person name="McLaughlin D.J."/>
            <person name="Morgenstern I."/>
            <person name="Morin E."/>
            <person name="Murat C."/>
            <person name="Nagy L.G."/>
            <person name="Nolan M."/>
            <person name="Ohm R.A."/>
            <person name="Patyshakuliyeva A."/>
            <person name="Rokas A."/>
            <person name="Ruiz-Duenas F.J."/>
            <person name="Sabat G."/>
            <person name="Salamov A."/>
            <person name="Samejima M."/>
            <person name="Schmutz J."/>
            <person name="Slot J.C."/>
            <person name="St John F."/>
            <person name="Stenlid J."/>
            <person name="Sun H."/>
            <person name="Sun S."/>
            <person name="Syed K."/>
            <person name="Tsang A."/>
            <person name="Wiebenga A."/>
            <person name="Young D."/>
            <person name="Pisabarro A."/>
            <person name="Eastwood D.C."/>
            <person name="Martin F."/>
            <person name="Cullen D."/>
            <person name="Grigoriev I.V."/>
            <person name="Hibbett D.S."/>
        </authorList>
    </citation>
    <scope>NUCLEOTIDE SEQUENCE [LARGE SCALE GENOMIC DNA]</scope>
    <source>
        <strain evidence="3 4">MD-104</strain>
    </source>
</reference>
<accession>A0A2H3JHI8</accession>
<feature type="domain" description="DUF6532" evidence="2">
    <location>
        <begin position="330"/>
        <end position="492"/>
    </location>
</feature>
<protein>
    <recommendedName>
        <fullName evidence="2">DUF6532 domain-containing protein</fullName>
    </recommendedName>
</protein>
<proteinExistence type="predicted"/>
<feature type="region of interest" description="Disordered" evidence="1">
    <location>
        <begin position="265"/>
        <end position="285"/>
    </location>
</feature>
<evidence type="ECO:0000313" key="4">
    <source>
        <dbReference type="Proteomes" id="UP000218811"/>
    </source>
</evidence>
<dbReference type="OrthoDB" id="2800649at2759"/>
<dbReference type="Pfam" id="PF20149">
    <property type="entry name" value="DUF6532"/>
    <property type="match status" value="1"/>
</dbReference>
<evidence type="ECO:0000313" key="3">
    <source>
        <dbReference type="EMBL" id="PCH39303.1"/>
    </source>
</evidence>
<evidence type="ECO:0000259" key="2">
    <source>
        <dbReference type="Pfam" id="PF20149"/>
    </source>
</evidence>
<dbReference type="InterPro" id="IPR045341">
    <property type="entry name" value="DUF6532"/>
</dbReference>
<dbReference type="Proteomes" id="UP000218811">
    <property type="component" value="Unassembled WGS sequence"/>
</dbReference>
<dbReference type="EMBL" id="KB467976">
    <property type="protein sequence ID" value="PCH39303.1"/>
    <property type="molecule type" value="Genomic_DNA"/>
</dbReference>
<dbReference type="OMA" id="IERWANK"/>
<gene>
    <name evidence="3" type="ORF">WOLCODRAFT_167883</name>
</gene>
<sequence length="573" mass="63102">MAAAKLAQKQASDEIERKRAATVKRIAELENCVSSVNTSAHTLSVGIVPRTVRGQREPVHSNMKPKGVQMPPRVMTVTPSTGLQSPSPALEAVSAHVKEDLKKSAKNLTSKLKASVKITRAMIDAQRRALHGQSDPAFPTGSLPPSVAEKRKVPEPLQVQDSAPVVKKVKTAIPSGISRGWTHPVAANSRHTNPITRPVILTASDGHDSDIYMVEGGEEGDGLFDGSESEGDQLEGSIDISMAPNSAHTTAQGIVSIQPAHQVHIAPTLRRGEGKPRGGIRFTNRDLPAGSHGRWRRYFVSTYLDFMGTRPDPWLAADEDHVSTLQDIWDIVYPNLPHTVTFDQAVHKIATQKVYEWRAAFGNTALEVVKDHLENADWLAGSEERAEYIQEMIGDKDNRPFLYGKVVMRNGQKAAALSQKCLHLFRSPLIIRTFALHLMESQRSIMEFDTYPIGALVMAAVAVLRALMAWSSGNAPKNKKEIGAFTHSAWRPFLGLFIRTISQLKAETWVSILDDAMAVQRQFSTIGDREDVDFDFEGNDTDGPGFIIDESDDEEGNKPDWWQTCRGGSSERE</sequence>
<dbReference type="AlphaFoldDB" id="A0A2H3JHI8"/>
<keyword evidence="4" id="KW-1185">Reference proteome</keyword>
<feature type="region of interest" description="Disordered" evidence="1">
    <location>
        <begin position="538"/>
        <end position="573"/>
    </location>
</feature>